<organism evidence="3 4">
    <name type="scientific">Pelomonas dachongensis</name>
    <dbReference type="NCBI Taxonomy" id="3299029"/>
    <lineage>
        <taxon>Bacteria</taxon>
        <taxon>Pseudomonadati</taxon>
        <taxon>Pseudomonadota</taxon>
        <taxon>Betaproteobacteria</taxon>
        <taxon>Burkholderiales</taxon>
        <taxon>Sphaerotilaceae</taxon>
        <taxon>Roseateles</taxon>
    </lineage>
</organism>
<sequence length="236" mass="25440">MTKMFLAGLAALLLAGYAQAQPTEPVCQVNPPKVPSVEWRGQAAYQARAEVRGGRVTKLEIRSLTGGVDRRSQRALITAIEHALRGARCQQGDHVFEQRFDFDVRSQGQAGQPPTTLAAEDGKPQGPGERPIVARPMPDWKPVLVPDTCEVPTPALPAAAASSAWRGKAAYRSQADFRDGRLLTVRTRAVTAPNDPALHSALFRAVSDAMMAAQCPADTPLVERSFDFDLSGDTAR</sequence>
<evidence type="ECO:0000313" key="4">
    <source>
        <dbReference type="Proteomes" id="UP001606300"/>
    </source>
</evidence>
<evidence type="ECO:0000256" key="2">
    <source>
        <dbReference type="SAM" id="SignalP"/>
    </source>
</evidence>
<feature type="region of interest" description="Disordered" evidence="1">
    <location>
        <begin position="106"/>
        <end position="137"/>
    </location>
</feature>
<gene>
    <name evidence="3" type="ORF">ACG02S_18580</name>
</gene>
<feature type="compositionally biased region" description="Polar residues" evidence="1">
    <location>
        <begin position="106"/>
        <end position="115"/>
    </location>
</feature>
<comment type="caution">
    <text evidence="3">The sequence shown here is derived from an EMBL/GenBank/DDBJ whole genome shotgun (WGS) entry which is preliminary data.</text>
</comment>
<dbReference type="RefSeq" id="WP_394471973.1">
    <property type="nucleotide sequence ID" value="NZ_JBIGHY010000007.1"/>
</dbReference>
<proteinExistence type="predicted"/>
<name>A0ABW7EQZ3_9BURK</name>
<evidence type="ECO:0000313" key="3">
    <source>
        <dbReference type="EMBL" id="MFG6415904.1"/>
    </source>
</evidence>
<reference evidence="3 4" key="1">
    <citation type="submission" date="2024-09" db="EMBL/GenBank/DDBJ databases">
        <title>Novel species of the genus Pelomonas and Roseateles isolated from streams.</title>
        <authorList>
            <person name="Lu H."/>
        </authorList>
    </citation>
    <scope>NUCLEOTIDE SEQUENCE [LARGE SCALE GENOMIC DNA]</scope>
    <source>
        <strain evidence="3 4">DC23W</strain>
    </source>
</reference>
<feature type="chain" id="PRO_5046205607" description="TonB family C-terminal domain-containing protein" evidence="2">
    <location>
        <begin position="21"/>
        <end position="236"/>
    </location>
</feature>
<feature type="signal peptide" evidence="2">
    <location>
        <begin position="1"/>
        <end position="20"/>
    </location>
</feature>
<evidence type="ECO:0008006" key="5">
    <source>
        <dbReference type="Google" id="ProtNLM"/>
    </source>
</evidence>
<accession>A0ABW7EQZ3</accession>
<dbReference type="Proteomes" id="UP001606300">
    <property type="component" value="Unassembled WGS sequence"/>
</dbReference>
<evidence type="ECO:0000256" key="1">
    <source>
        <dbReference type="SAM" id="MobiDB-lite"/>
    </source>
</evidence>
<keyword evidence="4" id="KW-1185">Reference proteome</keyword>
<protein>
    <recommendedName>
        <fullName evidence="5">TonB family C-terminal domain-containing protein</fullName>
    </recommendedName>
</protein>
<dbReference type="EMBL" id="JBIGHY010000007">
    <property type="protein sequence ID" value="MFG6415904.1"/>
    <property type="molecule type" value="Genomic_DNA"/>
</dbReference>
<keyword evidence="2" id="KW-0732">Signal</keyword>